<feature type="transmembrane region" description="Helical" evidence="7">
    <location>
        <begin position="119"/>
        <end position="137"/>
    </location>
</feature>
<feature type="transmembrane region" description="Helical" evidence="7">
    <location>
        <begin position="86"/>
        <end position="107"/>
    </location>
</feature>
<dbReference type="PANTHER" id="PTHR23506">
    <property type="entry name" value="GH10249P"/>
    <property type="match status" value="1"/>
</dbReference>
<feature type="domain" description="Major facilitator superfamily (MFS) profile" evidence="8">
    <location>
        <begin position="47"/>
        <end position="505"/>
    </location>
</feature>
<organism evidence="9 10">
    <name type="scientific">Lophium mytilinum</name>
    <dbReference type="NCBI Taxonomy" id="390894"/>
    <lineage>
        <taxon>Eukaryota</taxon>
        <taxon>Fungi</taxon>
        <taxon>Dikarya</taxon>
        <taxon>Ascomycota</taxon>
        <taxon>Pezizomycotina</taxon>
        <taxon>Dothideomycetes</taxon>
        <taxon>Pleosporomycetidae</taxon>
        <taxon>Mytilinidiales</taxon>
        <taxon>Mytilinidiaceae</taxon>
        <taxon>Lophium</taxon>
    </lineage>
</organism>
<dbReference type="InterPro" id="IPR050930">
    <property type="entry name" value="MFS_Vesicular_Transporter"/>
</dbReference>
<feature type="region of interest" description="Disordered" evidence="6">
    <location>
        <begin position="238"/>
        <end position="276"/>
    </location>
</feature>
<dbReference type="PROSITE" id="PS50850">
    <property type="entry name" value="MFS"/>
    <property type="match status" value="1"/>
</dbReference>
<comment type="subcellular location">
    <subcellularLocation>
        <location evidence="1">Membrane</location>
        <topology evidence="1">Multi-pass membrane protein</topology>
    </subcellularLocation>
</comment>
<feature type="transmembrane region" description="Helical" evidence="7">
    <location>
        <begin position="484"/>
        <end position="503"/>
    </location>
</feature>
<dbReference type="OrthoDB" id="5086884at2759"/>
<keyword evidence="5 7" id="KW-0472">Membrane</keyword>
<evidence type="ECO:0000259" key="8">
    <source>
        <dbReference type="PROSITE" id="PS50850"/>
    </source>
</evidence>
<feature type="transmembrane region" description="Helical" evidence="7">
    <location>
        <begin position="143"/>
        <end position="167"/>
    </location>
</feature>
<evidence type="ECO:0000313" key="10">
    <source>
        <dbReference type="Proteomes" id="UP000799750"/>
    </source>
</evidence>
<evidence type="ECO:0000256" key="4">
    <source>
        <dbReference type="ARBA" id="ARBA00022989"/>
    </source>
</evidence>
<evidence type="ECO:0000256" key="6">
    <source>
        <dbReference type="SAM" id="MobiDB-lite"/>
    </source>
</evidence>
<protein>
    <submittedName>
        <fullName evidence="9">MFS general substrate transporter</fullName>
    </submittedName>
</protein>
<dbReference type="CDD" id="cd17325">
    <property type="entry name" value="MFS_MdtG_SLC18_like"/>
    <property type="match status" value="1"/>
</dbReference>
<keyword evidence="2" id="KW-0813">Transport</keyword>
<dbReference type="InterPro" id="IPR036259">
    <property type="entry name" value="MFS_trans_sf"/>
</dbReference>
<accession>A0A6A6QXB9</accession>
<dbReference type="InterPro" id="IPR020846">
    <property type="entry name" value="MFS_dom"/>
</dbReference>
<proteinExistence type="predicted"/>
<dbReference type="Proteomes" id="UP000799750">
    <property type="component" value="Unassembled WGS sequence"/>
</dbReference>
<feature type="transmembrane region" description="Helical" evidence="7">
    <location>
        <begin position="340"/>
        <end position="361"/>
    </location>
</feature>
<dbReference type="Gene3D" id="1.20.1250.20">
    <property type="entry name" value="MFS general substrate transporter like domains"/>
    <property type="match status" value="2"/>
</dbReference>
<gene>
    <name evidence="9" type="ORF">BU16DRAFT_483991</name>
</gene>
<feature type="transmembrane region" description="Helical" evidence="7">
    <location>
        <begin position="294"/>
        <end position="320"/>
    </location>
</feature>
<evidence type="ECO:0000256" key="1">
    <source>
        <dbReference type="ARBA" id="ARBA00004141"/>
    </source>
</evidence>
<feature type="transmembrane region" description="Helical" evidence="7">
    <location>
        <begin position="451"/>
        <end position="472"/>
    </location>
</feature>
<feature type="transmembrane region" description="Helical" evidence="7">
    <location>
        <begin position="45"/>
        <end position="66"/>
    </location>
</feature>
<reference evidence="9" key="1">
    <citation type="journal article" date="2020" name="Stud. Mycol.">
        <title>101 Dothideomycetes genomes: a test case for predicting lifestyles and emergence of pathogens.</title>
        <authorList>
            <person name="Haridas S."/>
            <person name="Albert R."/>
            <person name="Binder M."/>
            <person name="Bloem J."/>
            <person name="Labutti K."/>
            <person name="Salamov A."/>
            <person name="Andreopoulos B."/>
            <person name="Baker S."/>
            <person name="Barry K."/>
            <person name="Bills G."/>
            <person name="Bluhm B."/>
            <person name="Cannon C."/>
            <person name="Castanera R."/>
            <person name="Culley D."/>
            <person name="Daum C."/>
            <person name="Ezra D."/>
            <person name="Gonzalez J."/>
            <person name="Henrissat B."/>
            <person name="Kuo A."/>
            <person name="Liang C."/>
            <person name="Lipzen A."/>
            <person name="Lutzoni F."/>
            <person name="Magnuson J."/>
            <person name="Mondo S."/>
            <person name="Nolan M."/>
            <person name="Ohm R."/>
            <person name="Pangilinan J."/>
            <person name="Park H.-J."/>
            <person name="Ramirez L."/>
            <person name="Alfaro M."/>
            <person name="Sun H."/>
            <person name="Tritt A."/>
            <person name="Yoshinaga Y."/>
            <person name="Zwiers L.-H."/>
            <person name="Turgeon B."/>
            <person name="Goodwin S."/>
            <person name="Spatafora J."/>
            <person name="Crous P."/>
            <person name="Grigoriev I."/>
        </authorList>
    </citation>
    <scope>NUCLEOTIDE SEQUENCE</scope>
    <source>
        <strain evidence="9">CBS 269.34</strain>
    </source>
</reference>
<evidence type="ECO:0000256" key="5">
    <source>
        <dbReference type="ARBA" id="ARBA00023136"/>
    </source>
</evidence>
<evidence type="ECO:0000256" key="3">
    <source>
        <dbReference type="ARBA" id="ARBA00022692"/>
    </source>
</evidence>
<dbReference type="AlphaFoldDB" id="A0A6A6QXB9"/>
<sequence>MSLSPTSSVGSSSSSSWRKLKQLHFPLNHEPNKPPIGLKWRSNTAFIVTTVGVGMFTDMFLYGLIVPVLPFMLEDRVHTSPAQIQSIVSAMLAAYAAAAMVASPFAGVLADKMSSSRQLPFLCGLATLALATVLLAVGQTIPVLAIARCLQGASSGIVWTVGLALLVETVGPKKLGQSIGTIFSAVSAAALLSPPLGGILYAKTGYAGVFGVGIAILIVDFIMRLLVVEKKVAERYYSTPSSPFTTPEDDEDSDSSPTETSPLLGSPTEQQDEDFDPSYILPIPSNPLTRAFPILFCLQSPALLTAFFIGLVQAILLGAFDATVPLVASTRYDFDSLNAGLLIFALAAPELVLGPIFGWAVDRYGTKPTAVLGFAYLVPLLTLLRLPSDLDGQTGIGMNGQIALYASLLALNGVGLALINSPSVVEAGTVIEKYWKANPHAFGESGPYAQLYGMNSMIWSGGLTLGPLMAGALKERVGYGDMNAVLAAICAVAAGLSLVYIGGSLKDVFRRRKDLARANGEV</sequence>
<keyword evidence="10" id="KW-1185">Reference proteome</keyword>
<dbReference type="InterPro" id="IPR011701">
    <property type="entry name" value="MFS"/>
</dbReference>
<dbReference type="EMBL" id="MU004187">
    <property type="protein sequence ID" value="KAF2496734.1"/>
    <property type="molecule type" value="Genomic_DNA"/>
</dbReference>
<feature type="transmembrane region" description="Helical" evidence="7">
    <location>
        <begin position="207"/>
        <end position="227"/>
    </location>
</feature>
<dbReference type="Pfam" id="PF07690">
    <property type="entry name" value="MFS_1"/>
    <property type="match status" value="1"/>
</dbReference>
<name>A0A6A6QXB9_9PEZI</name>
<dbReference type="GO" id="GO:0016020">
    <property type="term" value="C:membrane"/>
    <property type="evidence" value="ECO:0007669"/>
    <property type="project" value="UniProtKB-SubCell"/>
</dbReference>
<evidence type="ECO:0000256" key="2">
    <source>
        <dbReference type="ARBA" id="ARBA00022448"/>
    </source>
</evidence>
<keyword evidence="4 7" id="KW-1133">Transmembrane helix</keyword>
<dbReference type="PANTHER" id="PTHR23506:SF37">
    <property type="entry name" value="MAJOR FACILITATOR SUPERFAMILY (MFS) PROFILE DOMAIN-CONTAINING PROTEIN"/>
    <property type="match status" value="1"/>
</dbReference>
<keyword evidence="3 7" id="KW-0812">Transmembrane</keyword>
<dbReference type="GO" id="GO:0022857">
    <property type="term" value="F:transmembrane transporter activity"/>
    <property type="evidence" value="ECO:0007669"/>
    <property type="project" value="InterPro"/>
</dbReference>
<feature type="transmembrane region" description="Helical" evidence="7">
    <location>
        <begin position="398"/>
        <end position="419"/>
    </location>
</feature>
<dbReference type="SUPFAM" id="SSF103473">
    <property type="entry name" value="MFS general substrate transporter"/>
    <property type="match status" value="1"/>
</dbReference>
<feature type="transmembrane region" description="Helical" evidence="7">
    <location>
        <begin position="179"/>
        <end position="201"/>
    </location>
</feature>
<evidence type="ECO:0000313" key="9">
    <source>
        <dbReference type="EMBL" id="KAF2496734.1"/>
    </source>
</evidence>
<evidence type="ECO:0000256" key="7">
    <source>
        <dbReference type="SAM" id="Phobius"/>
    </source>
</evidence>
<feature type="transmembrane region" description="Helical" evidence="7">
    <location>
        <begin position="368"/>
        <end position="386"/>
    </location>
</feature>